<dbReference type="Gene3D" id="1.20.1250.20">
    <property type="entry name" value="MFS general substrate transporter like domains"/>
    <property type="match status" value="2"/>
</dbReference>
<protein>
    <recommendedName>
        <fullName evidence="4">MFS transporter</fullName>
    </recommendedName>
</protein>
<dbReference type="GeneID" id="68865710"/>
<dbReference type="SUPFAM" id="SSF103473">
    <property type="entry name" value="MFS general substrate transporter"/>
    <property type="match status" value="2"/>
</dbReference>
<dbReference type="Proteomes" id="UP001319921">
    <property type="component" value="Chromosome"/>
</dbReference>
<feature type="transmembrane region" description="Helical" evidence="1">
    <location>
        <begin position="40"/>
        <end position="60"/>
    </location>
</feature>
<feature type="transmembrane region" description="Helical" evidence="1">
    <location>
        <begin position="218"/>
        <end position="236"/>
    </location>
</feature>
<evidence type="ECO:0000313" key="2">
    <source>
        <dbReference type="EMBL" id="BDB97948.1"/>
    </source>
</evidence>
<feature type="transmembrane region" description="Helical" evidence="1">
    <location>
        <begin position="124"/>
        <end position="146"/>
    </location>
</feature>
<keyword evidence="1" id="KW-1133">Transmembrane helix</keyword>
<evidence type="ECO:0008006" key="4">
    <source>
        <dbReference type="Google" id="ProtNLM"/>
    </source>
</evidence>
<dbReference type="EMBL" id="AP025226">
    <property type="protein sequence ID" value="BDB97948.1"/>
    <property type="molecule type" value="Genomic_DNA"/>
</dbReference>
<accession>A0AAQ4CQ67</accession>
<keyword evidence="1" id="KW-0472">Membrane</keyword>
<keyword evidence="3" id="KW-1185">Reference proteome</keyword>
<feature type="transmembrane region" description="Helical" evidence="1">
    <location>
        <begin position="92"/>
        <end position="112"/>
    </location>
</feature>
<dbReference type="AlphaFoldDB" id="A0AAQ4CQ67"/>
<sequence>MNVKERMLLESWLLWSTSYYLYIPFLSIYLSSFIPELKLSLLYAGVQAISLPYPIIGARLSKKNKIFPIVIGMSLSGLGLILLVISKNLYEALIFMAINYLFYLSLPSYYSLMAEIGEGIITKVWSLSIIPSIIMPAVGGIIAQYFGLRVLFILSGFLLSLSFLPLLNLNISNFTNDNFKLRFTLGTLIVIIIILPIAMASPYIYLVIYKHFNLTKEQVGFIATLAEILGMLLSLFSSKFISKKKYLLSFSLFIFSLIIFYNFSPFVAIFFGSWEAIIPLTLEYFPSNRKNPEDFALINVMQGIGWVSGYLLDYSFNNVKLLLISSSVIAFLSACIILIKK</sequence>
<gene>
    <name evidence="2" type="ORF">SACC_09650</name>
</gene>
<feature type="transmembrane region" description="Helical" evidence="1">
    <location>
        <begin position="152"/>
        <end position="171"/>
    </location>
</feature>
<evidence type="ECO:0000313" key="3">
    <source>
        <dbReference type="Proteomes" id="UP001319921"/>
    </source>
</evidence>
<keyword evidence="1" id="KW-0812">Transmembrane</keyword>
<feature type="transmembrane region" description="Helical" evidence="1">
    <location>
        <begin position="12"/>
        <end position="34"/>
    </location>
</feature>
<name>A0AAQ4CQ67_9CREN</name>
<feature type="transmembrane region" description="Helical" evidence="1">
    <location>
        <begin position="67"/>
        <end position="86"/>
    </location>
</feature>
<dbReference type="KEGG" id="scas:SACC_09650"/>
<organism evidence="2 3">
    <name type="scientific">Saccharolobus caldissimus</name>
    <dbReference type="NCBI Taxonomy" id="1702097"/>
    <lineage>
        <taxon>Archaea</taxon>
        <taxon>Thermoproteota</taxon>
        <taxon>Thermoprotei</taxon>
        <taxon>Sulfolobales</taxon>
        <taxon>Sulfolobaceae</taxon>
        <taxon>Saccharolobus</taxon>
    </lineage>
</organism>
<feature type="transmembrane region" description="Helical" evidence="1">
    <location>
        <begin position="248"/>
        <end position="274"/>
    </location>
</feature>
<dbReference type="InterPro" id="IPR036259">
    <property type="entry name" value="MFS_trans_sf"/>
</dbReference>
<reference evidence="2 3" key="1">
    <citation type="journal article" date="2022" name="Microbiol. Resour. Announc.">
        <title>Complete Genome Sequence of the Hyperthermophilic and Acidophilic Archaeon Saccharolobus caldissimus Strain HS-3T.</title>
        <authorList>
            <person name="Sakai H.D."/>
            <person name="Kurosawa N."/>
        </authorList>
    </citation>
    <scope>NUCLEOTIDE SEQUENCE [LARGE SCALE GENOMIC DNA]</scope>
    <source>
        <strain evidence="2 3">JCM32116</strain>
    </source>
</reference>
<dbReference type="RefSeq" id="WP_229571901.1">
    <property type="nucleotide sequence ID" value="NZ_AP025226.1"/>
</dbReference>
<evidence type="ECO:0000256" key="1">
    <source>
        <dbReference type="SAM" id="Phobius"/>
    </source>
</evidence>
<feature type="transmembrane region" description="Helical" evidence="1">
    <location>
        <begin position="183"/>
        <end position="206"/>
    </location>
</feature>
<proteinExistence type="predicted"/>
<feature type="transmembrane region" description="Helical" evidence="1">
    <location>
        <begin position="319"/>
        <end position="339"/>
    </location>
</feature>